<feature type="region of interest" description="Disordered" evidence="1">
    <location>
        <begin position="1"/>
        <end position="40"/>
    </location>
</feature>
<dbReference type="CDD" id="cd12097">
    <property type="entry name" value="DD_RI_PKA"/>
    <property type="match status" value="1"/>
</dbReference>
<dbReference type="EMBL" id="HG806585">
    <property type="protein sequence ID" value="CDW59402.1"/>
    <property type="molecule type" value="Genomic_DNA"/>
</dbReference>
<dbReference type="SUPFAM" id="SSF47391">
    <property type="entry name" value="Dimerization-anchoring domain of cAMP-dependent PK regulatory subunit"/>
    <property type="match status" value="1"/>
</dbReference>
<organism evidence="2 3">
    <name type="scientific">Trichuris trichiura</name>
    <name type="common">Whipworm</name>
    <name type="synonym">Trichocephalus trichiurus</name>
    <dbReference type="NCBI Taxonomy" id="36087"/>
    <lineage>
        <taxon>Eukaryota</taxon>
        <taxon>Metazoa</taxon>
        <taxon>Ecdysozoa</taxon>
        <taxon>Nematoda</taxon>
        <taxon>Enoplea</taxon>
        <taxon>Dorylaimia</taxon>
        <taxon>Trichinellida</taxon>
        <taxon>Trichuridae</taxon>
        <taxon>Trichuris</taxon>
    </lineage>
</organism>
<dbReference type="Gene3D" id="1.20.890.10">
    <property type="entry name" value="cAMP-dependent protein kinase regulatory subunit, dimerization-anchoring domain"/>
    <property type="match status" value="1"/>
</dbReference>
<accession>A0A077ZG87</accession>
<evidence type="ECO:0000313" key="2">
    <source>
        <dbReference type="EMBL" id="CDW59402.1"/>
    </source>
</evidence>
<dbReference type="Proteomes" id="UP000030665">
    <property type="component" value="Unassembled WGS sequence"/>
</dbReference>
<sequence>MDSDAFQSVDADSAAADDIPNEYQFSSDSEDDDDPQKPVSSIVSIYLREHNIAGLMKKALIKLCLEMPDDPVRFLHLYFARLYARNTREEDSAMSPMGFLRL</sequence>
<feature type="compositionally biased region" description="Low complexity" evidence="1">
    <location>
        <begin position="1"/>
        <end position="18"/>
    </location>
</feature>
<protein>
    <recommendedName>
        <fullName evidence="4">RIIa domain-containing protein</fullName>
    </recommendedName>
</protein>
<evidence type="ECO:0000313" key="3">
    <source>
        <dbReference type="Proteomes" id="UP000030665"/>
    </source>
</evidence>
<dbReference type="OrthoDB" id="417078at2759"/>
<proteinExistence type="predicted"/>
<reference evidence="2" key="1">
    <citation type="submission" date="2014-01" db="EMBL/GenBank/DDBJ databases">
        <authorList>
            <person name="Aslett M."/>
        </authorList>
    </citation>
    <scope>NUCLEOTIDE SEQUENCE</scope>
</reference>
<gene>
    <name evidence="2" type="ORF">TTRE_0000773601</name>
</gene>
<reference evidence="2" key="2">
    <citation type="submission" date="2014-03" db="EMBL/GenBank/DDBJ databases">
        <title>The whipworm genome and dual-species transcriptomics of an intimate host-pathogen interaction.</title>
        <authorList>
            <person name="Foth B.J."/>
            <person name="Tsai I.J."/>
            <person name="Reid A.J."/>
            <person name="Bancroft A.J."/>
            <person name="Nichol S."/>
            <person name="Tracey A."/>
            <person name="Holroyd N."/>
            <person name="Cotton J.A."/>
            <person name="Stanley E.J."/>
            <person name="Zarowiecki M."/>
            <person name="Liu J.Z."/>
            <person name="Huckvale T."/>
            <person name="Cooper P.J."/>
            <person name="Grencis R.K."/>
            <person name="Berriman M."/>
        </authorList>
    </citation>
    <scope>NUCLEOTIDE SEQUENCE [LARGE SCALE GENOMIC DNA]</scope>
</reference>
<keyword evidence="3" id="KW-1185">Reference proteome</keyword>
<evidence type="ECO:0000256" key="1">
    <source>
        <dbReference type="SAM" id="MobiDB-lite"/>
    </source>
</evidence>
<evidence type="ECO:0008006" key="4">
    <source>
        <dbReference type="Google" id="ProtNLM"/>
    </source>
</evidence>
<name>A0A077ZG87_TRITR</name>
<dbReference type="AlphaFoldDB" id="A0A077ZG87"/>